<dbReference type="EMBL" id="HBUE01243229">
    <property type="protein sequence ID" value="CAG6550471.1"/>
    <property type="molecule type" value="Transcribed_RNA"/>
</dbReference>
<dbReference type="AlphaFoldDB" id="A0A8D8N346"/>
<reference evidence="1" key="1">
    <citation type="submission" date="2021-05" db="EMBL/GenBank/DDBJ databases">
        <authorList>
            <person name="Alioto T."/>
            <person name="Alioto T."/>
            <person name="Gomez Garrido J."/>
        </authorList>
    </citation>
    <scope>NUCLEOTIDE SEQUENCE</scope>
</reference>
<dbReference type="EMBL" id="HBUE01350332">
    <property type="protein sequence ID" value="CAG6602770.1"/>
    <property type="molecule type" value="Transcribed_RNA"/>
</dbReference>
<dbReference type="EMBL" id="HBUE01048892">
    <property type="protein sequence ID" value="CAG6463593.1"/>
    <property type="molecule type" value="Transcribed_RNA"/>
</dbReference>
<sequence>MHSVELISKEHSSLTLRLMTTTLGSCSVTRIITNSTLLCGRRTSRHTGRQHHSELQLNREFKSSLSIVARGQARCSVTAYGIPGIRRIKSNCYGKTQGM</sequence>
<dbReference type="EMBL" id="HBUE01350331">
    <property type="protein sequence ID" value="CAG6602768.1"/>
    <property type="molecule type" value="Transcribed_RNA"/>
</dbReference>
<protein>
    <submittedName>
        <fullName evidence="1">(northern house mosquito) hypothetical protein</fullName>
    </submittedName>
</protein>
<proteinExistence type="predicted"/>
<evidence type="ECO:0000313" key="1">
    <source>
        <dbReference type="EMBL" id="CAG6550476.1"/>
    </source>
</evidence>
<name>A0A8D8N346_CULPI</name>
<accession>A0A8D8N346</accession>
<dbReference type="EMBL" id="HBUE01350329">
    <property type="protein sequence ID" value="CAG6602765.1"/>
    <property type="molecule type" value="Transcribed_RNA"/>
</dbReference>
<dbReference type="EMBL" id="HBUE01243231">
    <property type="protein sequence ID" value="CAG6550474.1"/>
    <property type="molecule type" value="Transcribed_RNA"/>
</dbReference>
<dbReference type="EMBL" id="HBUE01243232">
    <property type="protein sequence ID" value="CAG6550476.1"/>
    <property type="molecule type" value="Transcribed_RNA"/>
</dbReference>
<organism evidence="1">
    <name type="scientific">Culex pipiens</name>
    <name type="common">House mosquito</name>
    <dbReference type="NCBI Taxonomy" id="7175"/>
    <lineage>
        <taxon>Eukaryota</taxon>
        <taxon>Metazoa</taxon>
        <taxon>Ecdysozoa</taxon>
        <taxon>Arthropoda</taxon>
        <taxon>Hexapoda</taxon>
        <taxon>Insecta</taxon>
        <taxon>Pterygota</taxon>
        <taxon>Neoptera</taxon>
        <taxon>Endopterygota</taxon>
        <taxon>Diptera</taxon>
        <taxon>Nematocera</taxon>
        <taxon>Culicoidea</taxon>
        <taxon>Culicidae</taxon>
        <taxon>Culicinae</taxon>
        <taxon>Culicini</taxon>
        <taxon>Culex</taxon>
        <taxon>Culex</taxon>
    </lineage>
</organism>